<proteinExistence type="inferred from homology"/>
<evidence type="ECO:0000259" key="5">
    <source>
        <dbReference type="Pfam" id="PF00703"/>
    </source>
</evidence>
<reference evidence="7" key="1">
    <citation type="submission" date="2018-06" db="EMBL/GenBank/DDBJ databases">
        <authorList>
            <person name="Zhirakovskaya E."/>
        </authorList>
    </citation>
    <scope>NUCLEOTIDE SEQUENCE</scope>
</reference>
<dbReference type="InterPro" id="IPR017853">
    <property type="entry name" value="GH"/>
</dbReference>
<keyword evidence="3" id="KW-0326">Glycosidase</keyword>
<dbReference type="GO" id="GO:0005975">
    <property type="term" value="P:carbohydrate metabolic process"/>
    <property type="evidence" value="ECO:0007669"/>
    <property type="project" value="InterPro"/>
</dbReference>
<evidence type="ECO:0000256" key="4">
    <source>
        <dbReference type="SAM" id="Phobius"/>
    </source>
</evidence>
<dbReference type="SUPFAM" id="SSF49785">
    <property type="entry name" value="Galactose-binding domain-like"/>
    <property type="match status" value="1"/>
</dbReference>
<dbReference type="SUPFAM" id="SSF49303">
    <property type="entry name" value="beta-Galactosidase/glucuronidase domain"/>
    <property type="match status" value="1"/>
</dbReference>
<dbReference type="SUPFAM" id="SSF51445">
    <property type="entry name" value="(Trans)glycosidases"/>
    <property type="match status" value="1"/>
</dbReference>
<dbReference type="InterPro" id="IPR036156">
    <property type="entry name" value="Beta-gal/glucu_dom_sf"/>
</dbReference>
<evidence type="ECO:0000256" key="1">
    <source>
        <dbReference type="ARBA" id="ARBA00007401"/>
    </source>
</evidence>
<organism evidence="7">
    <name type="scientific">hydrothermal vent metagenome</name>
    <dbReference type="NCBI Taxonomy" id="652676"/>
    <lineage>
        <taxon>unclassified sequences</taxon>
        <taxon>metagenomes</taxon>
        <taxon>ecological metagenomes</taxon>
    </lineage>
</organism>
<feature type="transmembrane region" description="Helical" evidence="4">
    <location>
        <begin position="745"/>
        <end position="769"/>
    </location>
</feature>
<evidence type="ECO:0000259" key="6">
    <source>
        <dbReference type="Pfam" id="PF02836"/>
    </source>
</evidence>
<dbReference type="GO" id="GO:0004553">
    <property type="term" value="F:hydrolase activity, hydrolyzing O-glycosyl compounds"/>
    <property type="evidence" value="ECO:0007669"/>
    <property type="project" value="InterPro"/>
</dbReference>
<evidence type="ECO:0008006" key="8">
    <source>
        <dbReference type="Google" id="ProtNLM"/>
    </source>
</evidence>
<feature type="transmembrane region" description="Helical" evidence="4">
    <location>
        <begin position="710"/>
        <end position="733"/>
    </location>
</feature>
<feature type="transmembrane region" description="Helical" evidence="4">
    <location>
        <begin position="807"/>
        <end position="828"/>
    </location>
</feature>
<sequence length="848" mass="97610">MKKRFSLLFLLLFVFSTSYSQIKIKELPADNSYQADSVNFSNTLTRKMIPLNSDWKVFVEDSKTSSVNIRVPSKFNSDKSIIYQRALGIDTSWISNHFFKIHFLGISYLVDIYLNDLILVKKTAGDIPFTIELPNELINIEDGNILTLKISDELDSRSTIPLHQRFLFPKDSGGILREVFLEVIPKEHLELLNYSAEFNKKRTSAKINFDFSIDYIYKKRDRSKYRLGVTLVDPLGNIAYERNLFPDKTKKLASHNITLKNIELWSPENPNNYVAKFTLTKNDSVVDEIQKNLIFYDLQKNEDGLLLNGKKLTLQGVTYIISDENYGSLIGYRQLREDLQIIKNLGVNSIRFAKSTPHPFALNICQELGLFAFVEMPLNSFPESFADDTNFKDRATEYFKDLYQAYFDHPIVLGIGLGGSYIADSAPQSRFITDLLNTVKKNNKLTYASFIGYPTKAVEGLDLYGVELYSPNMVRVQNKLESSVQSLGASKIFISGATYPSYKGNTNGYLNEFSIEGQAKFFEETINLSKSLKSAGFFINSMFDYYGDFNSLYTKYSTNNYYQIGILAADRNVNRIGYNVIQSKLKKANRITIPLGSKVDDAPLFFIFMGLGLSIFMGVLVNSKKKFREDAIRALLRPYNFFADIRDHRIMSGVHSAILMVILAGAHALLLNNLFYYLRSNLLYDKLLIAFGNPSIIDFVSYFAWNPVEAFFLLFAISLLSFLVISILIKWASFFIRTKIYYRNIFFTIVWAYLPVVILLPLTMVLYRILEINMFNTYLYIFLFLYFIWTIQRLLKGIYVIFDVGPVRVYFFAILLFLILVGGTLAYYQFTYASIDYIINTFNQFKHL</sequence>
<dbReference type="Gene3D" id="2.60.120.260">
    <property type="entry name" value="Galactose-binding domain-like"/>
    <property type="match status" value="1"/>
</dbReference>
<keyword evidence="2" id="KW-0378">Hydrolase</keyword>
<dbReference type="InterPro" id="IPR013783">
    <property type="entry name" value="Ig-like_fold"/>
</dbReference>
<evidence type="ECO:0000256" key="2">
    <source>
        <dbReference type="ARBA" id="ARBA00022801"/>
    </source>
</evidence>
<feature type="transmembrane region" description="Helical" evidence="4">
    <location>
        <begin position="775"/>
        <end position="795"/>
    </location>
</feature>
<evidence type="ECO:0000256" key="3">
    <source>
        <dbReference type="ARBA" id="ARBA00023295"/>
    </source>
</evidence>
<feature type="transmembrane region" description="Helical" evidence="4">
    <location>
        <begin position="602"/>
        <end position="621"/>
    </location>
</feature>
<feature type="domain" description="Glycoside hydrolase family 2 immunoglobulin-like beta-sandwich" evidence="5">
    <location>
        <begin position="197"/>
        <end position="291"/>
    </location>
</feature>
<accession>A0A3B1CMY2</accession>
<keyword evidence="4" id="KW-0472">Membrane</keyword>
<dbReference type="PANTHER" id="PTHR42732">
    <property type="entry name" value="BETA-GALACTOSIDASE"/>
    <property type="match status" value="1"/>
</dbReference>
<dbReference type="InterPro" id="IPR006102">
    <property type="entry name" value="Ig-like_GH2"/>
</dbReference>
<evidence type="ECO:0000313" key="7">
    <source>
        <dbReference type="EMBL" id="VAX29662.1"/>
    </source>
</evidence>
<dbReference type="Pfam" id="PF00703">
    <property type="entry name" value="Glyco_hydro_2"/>
    <property type="match status" value="1"/>
</dbReference>
<gene>
    <name evidence="7" type="ORF">MNBD_IGNAVI01-3172</name>
</gene>
<protein>
    <recommendedName>
        <fullName evidence="8">Beta-galactosidase</fullName>
    </recommendedName>
</protein>
<keyword evidence="4" id="KW-1133">Transmembrane helix</keyword>
<dbReference type="AlphaFoldDB" id="A0A3B1CMY2"/>
<keyword evidence="4" id="KW-0812">Transmembrane</keyword>
<dbReference type="EMBL" id="UOGD01000460">
    <property type="protein sequence ID" value="VAX29662.1"/>
    <property type="molecule type" value="Genomic_DNA"/>
</dbReference>
<comment type="similarity">
    <text evidence="1">Belongs to the glycosyl hydrolase 2 family.</text>
</comment>
<dbReference type="Gene3D" id="3.20.20.80">
    <property type="entry name" value="Glycosidases"/>
    <property type="match status" value="1"/>
</dbReference>
<dbReference type="InterPro" id="IPR051913">
    <property type="entry name" value="GH2_Domain-Containing"/>
</dbReference>
<dbReference type="PANTHER" id="PTHR42732:SF1">
    <property type="entry name" value="BETA-MANNOSIDASE"/>
    <property type="match status" value="1"/>
</dbReference>
<dbReference type="Pfam" id="PF02836">
    <property type="entry name" value="Glyco_hydro_2_C"/>
    <property type="match status" value="1"/>
</dbReference>
<dbReference type="InterPro" id="IPR006103">
    <property type="entry name" value="Glyco_hydro_2_cat"/>
</dbReference>
<feature type="domain" description="Glycoside hydrolase family 2 catalytic" evidence="6">
    <location>
        <begin position="303"/>
        <end position="413"/>
    </location>
</feature>
<dbReference type="Gene3D" id="2.60.40.10">
    <property type="entry name" value="Immunoglobulins"/>
    <property type="match status" value="1"/>
</dbReference>
<dbReference type="InterPro" id="IPR008979">
    <property type="entry name" value="Galactose-bd-like_sf"/>
</dbReference>
<name>A0A3B1CMY2_9ZZZZ</name>
<feature type="transmembrane region" description="Helical" evidence="4">
    <location>
        <begin position="656"/>
        <end position="678"/>
    </location>
</feature>